<organism evidence="2 3">
    <name type="scientific">Actinomycetospora corticicola</name>
    <dbReference type="NCBI Taxonomy" id="663602"/>
    <lineage>
        <taxon>Bacteria</taxon>
        <taxon>Bacillati</taxon>
        <taxon>Actinomycetota</taxon>
        <taxon>Actinomycetes</taxon>
        <taxon>Pseudonocardiales</taxon>
        <taxon>Pseudonocardiaceae</taxon>
        <taxon>Actinomycetospora</taxon>
    </lineage>
</organism>
<dbReference type="SUPFAM" id="SSF53681">
    <property type="entry name" value="Aspartate/glutamate racemase"/>
    <property type="match status" value="2"/>
</dbReference>
<dbReference type="RefSeq" id="WP_179794816.1">
    <property type="nucleotide sequence ID" value="NZ_BAABHP010000014.1"/>
</dbReference>
<dbReference type="InterPro" id="IPR033134">
    <property type="entry name" value="Asp/Glu_racemase_AS_2"/>
</dbReference>
<dbReference type="InterPro" id="IPR018187">
    <property type="entry name" value="Asp/Glu_racemase_AS_1"/>
</dbReference>
<evidence type="ECO:0000313" key="3">
    <source>
        <dbReference type="Proteomes" id="UP000535890"/>
    </source>
</evidence>
<dbReference type="PANTHER" id="PTHR21198:SF2">
    <property type="entry name" value="GLUTAMATE RACEMASE"/>
    <property type="match status" value="1"/>
</dbReference>
<dbReference type="Proteomes" id="UP000535890">
    <property type="component" value="Unassembled WGS sequence"/>
</dbReference>
<dbReference type="EMBL" id="JACCBN010000001">
    <property type="protein sequence ID" value="NYD37239.1"/>
    <property type="molecule type" value="Genomic_DNA"/>
</dbReference>
<reference evidence="2 3" key="1">
    <citation type="submission" date="2020-07" db="EMBL/GenBank/DDBJ databases">
        <title>Sequencing the genomes of 1000 actinobacteria strains.</title>
        <authorList>
            <person name="Klenk H.-P."/>
        </authorList>
    </citation>
    <scope>NUCLEOTIDE SEQUENCE [LARGE SCALE GENOMIC DNA]</scope>
    <source>
        <strain evidence="2 3">DSM 45772</strain>
    </source>
</reference>
<proteinExistence type="predicted"/>
<dbReference type="PROSITE" id="PS00923">
    <property type="entry name" value="ASP_GLU_RACEMASE_1"/>
    <property type="match status" value="1"/>
</dbReference>
<comment type="caution">
    <text evidence="2">The sequence shown here is derived from an EMBL/GenBank/DDBJ whole genome shotgun (WGS) entry which is preliminary data.</text>
</comment>
<dbReference type="InterPro" id="IPR001920">
    <property type="entry name" value="Asp/Glu_race"/>
</dbReference>
<dbReference type="PANTHER" id="PTHR21198">
    <property type="entry name" value="GLUTAMATE RACEMASE"/>
    <property type="match status" value="1"/>
</dbReference>
<gene>
    <name evidence="2" type="ORF">BJ983_003341</name>
</gene>
<evidence type="ECO:0000256" key="1">
    <source>
        <dbReference type="ARBA" id="ARBA00023235"/>
    </source>
</evidence>
<dbReference type="InterPro" id="IPR015942">
    <property type="entry name" value="Asp/Glu/hydantoin_racemase"/>
</dbReference>
<dbReference type="GO" id="GO:0009252">
    <property type="term" value="P:peptidoglycan biosynthetic process"/>
    <property type="evidence" value="ECO:0007669"/>
    <property type="project" value="TreeGrafter"/>
</dbReference>
<keyword evidence="3" id="KW-1185">Reference proteome</keyword>
<sequence length="283" mass="28353">MRIALIDSGLGMLPTAGWLRHLRPDAHLDLLMDPAGMPWGSRPGGWIVDRVLSAARLAVERGADAVVVPCNTASVNALVPLRAELEPHRPVVGTVPAIKPAAATGEPFGVWATEATSASDYQADLVTLFAAPGQATAVPCPGLARAVESADGRAIGDAVAAGAARTPAGVRSVVLGCTHYPLVSDAIAAALPGVRLFDSAGAVAGQTLRRLGLDPRPDATPAGVSVLLSGEEGPLPAAARAYPVGAALAAGGPVDLALLPPAVREAAPVSHASISGAQPVPGR</sequence>
<name>A0A7Y9J7B3_9PSEU</name>
<dbReference type="PROSITE" id="PS00924">
    <property type="entry name" value="ASP_GLU_RACEMASE_2"/>
    <property type="match status" value="1"/>
</dbReference>
<accession>A0A7Y9J7B3</accession>
<dbReference type="Gene3D" id="3.40.50.1860">
    <property type="match status" value="2"/>
</dbReference>
<dbReference type="AlphaFoldDB" id="A0A7Y9J7B3"/>
<dbReference type="EC" id="5.1.1.3" evidence="2"/>
<keyword evidence="1 2" id="KW-0413">Isomerase</keyword>
<protein>
    <submittedName>
        <fullName evidence="2">Glutamate racemase</fullName>
        <ecNumber evidence="2">5.1.1.3</ecNumber>
    </submittedName>
</protein>
<evidence type="ECO:0000313" key="2">
    <source>
        <dbReference type="EMBL" id="NYD37239.1"/>
    </source>
</evidence>
<dbReference type="Pfam" id="PF01177">
    <property type="entry name" value="Asp_Glu_race"/>
    <property type="match status" value="1"/>
</dbReference>
<dbReference type="GO" id="GO:0008881">
    <property type="term" value="F:glutamate racemase activity"/>
    <property type="evidence" value="ECO:0007669"/>
    <property type="project" value="UniProtKB-EC"/>
</dbReference>